<keyword evidence="3" id="KW-1185">Reference proteome</keyword>
<sequence length="108" mass="11696">MTIQTPATVTAFIDTVNAHDERGFLDSFADSGFVDDWGRVFTGRAEIKAWSDKEFIGANGTMTVTEASVDGDTVTVIADWRSTHANGLSKFVFVVDGDELASMTIREG</sequence>
<dbReference type="Gene3D" id="3.10.450.50">
    <property type="match status" value="1"/>
</dbReference>
<reference evidence="2 3" key="1">
    <citation type="submission" date="2020-08" db="EMBL/GenBank/DDBJ databases">
        <title>Sequencing the genomes of 1000 actinobacteria strains.</title>
        <authorList>
            <person name="Klenk H.-P."/>
        </authorList>
    </citation>
    <scope>NUCLEOTIDE SEQUENCE [LARGE SCALE GENOMIC DNA]</scope>
    <source>
        <strain evidence="2 3">DSM 45298</strain>
    </source>
</reference>
<dbReference type="RefSeq" id="WP_183370325.1">
    <property type="nucleotide sequence ID" value="NZ_BAABHL010000127.1"/>
</dbReference>
<dbReference type="InterPro" id="IPR037401">
    <property type="entry name" value="SnoaL-like"/>
</dbReference>
<comment type="caution">
    <text evidence="2">The sequence shown here is derived from an EMBL/GenBank/DDBJ whole genome shotgun (WGS) entry which is preliminary data.</text>
</comment>
<dbReference type="SUPFAM" id="SSF54427">
    <property type="entry name" value="NTF2-like"/>
    <property type="match status" value="1"/>
</dbReference>
<organism evidence="2 3">
    <name type="scientific">Gordonia humi</name>
    <dbReference type="NCBI Taxonomy" id="686429"/>
    <lineage>
        <taxon>Bacteria</taxon>
        <taxon>Bacillati</taxon>
        <taxon>Actinomycetota</taxon>
        <taxon>Actinomycetes</taxon>
        <taxon>Mycobacteriales</taxon>
        <taxon>Gordoniaceae</taxon>
        <taxon>Gordonia</taxon>
    </lineage>
</organism>
<gene>
    <name evidence="2" type="ORF">BKA16_001814</name>
</gene>
<protein>
    <recommendedName>
        <fullName evidence="1">SnoaL-like domain-containing protein</fullName>
    </recommendedName>
</protein>
<proteinExistence type="predicted"/>
<dbReference type="EMBL" id="JACIFP010000001">
    <property type="protein sequence ID" value="MBB4135262.1"/>
    <property type="molecule type" value="Genomic_DNA"/>
</dbReference>
<dbReference type="Pfam" id="PF12680">
    <property type="entry name" value="SnoaL_2"/>
    <property type="match status" value="1"/>
</dbReference>
<dbReference type="Proteomes" id="UP000551501">
    <property type="component" value="Unassembled WGS sequence"/>
</dbReference>
<dbReference type="AlphaFoldDB" id="A0A840EU91"/>
<name>A0A840EU91_9ACTN</name>
<evidence type="ECO:0000313" key="3">
    <source>
        <dbReference type="Proteomes" id="UP000551501"/>
    </source>
</evidence>
<evidence type="ECO:0000313" key="2">
    <source>
        <dbReference type="EMBL" id="MBB4135262.1"/>
    </source>
</evidence>
<evidence type="ECO:0000259" key="1">
    <source>
        <dbReference type="Pfam" id="PF12680"/>
    </source>
</evidence>
<accession>A0A840EU91</accession>
<dbReference type="InterPro" id="IPR032710">
    <property type="entry name" value="NTF2-like_dom_sf"/>
</dbReference>
<feature type="domain" description="SnoaL-like" evidence="1">
    <location>
        <begin position="9"/>
        <end position="87"/>
    </location>
</feature>